<sequence length="172" mass="19897">MHGGAFDRDHFFKEASRFLQLIQFMRGDILLEEAVFNGKRAVAFLLRRRNDSAIDEIPIAKIIVFRPRDFAVQNAFNNIIPLHAFRIIVGDVASRKASLPLRGKDQIVGKRRQRLQFAMRGFETLLRLLQKKAQGQIAAGQNDEQQEEDREKRPKLHDFGSRDRTVFLVRSP</sequence>
<name>A0ABU7XIM3_9HYPH</name>
<protein>
    <submittedName>
        <fullName evidence="2">Uncharacterized protein</fullName>
    </submittedName>
</protein>
<proteinExistence type="predicted"/>
<reference evidence="2 3" key="1">
    <citation type="submission" date="2024-02" db="EMBL/GenBank/DDBJ databases">
        <authorList>
            <person name="Grouzdev D."/>
        </authorList>
    </citation>
    <scope>NUCLEOTIDE SEQUENCE [LARGE SCALE GENOMIC DNA]</scope>
    <source>
        <strain evidence="2 3">9N</strain>
    </source>
</reference>
<keyword evidence="3" id="KW-1185">Reference proteome</keyword>
<organism evidence="2 3">
    <name type="scientific">Methylocystis borbori</name>
    <dbReference type="NCBI Taxonomy" id="3118750"/>
    <lineage>
        <taxon>Bacteria</taxon>
        <taxon>Pseudomonadati</taxon>
        <taxon>Pseudomonadota</taxon>
        <taxon>Alphaproteobacteria</taxon>
        <taxon>Hyphomicrobiales</taxon>
        <taxon>Methylocystaceae</taxon>
        <taxon>Methylocystis</taxon>
    </lineage>
</organism>
<evidence type="ECO:0000313" key="2">
    <source>
        <dbReference type="EMBL" id="MEF3367228.1"/>
    </source>
</evidence>
<evidence type="ECO:0000313" key="3">
    <source>
        <dbReference type="Proteomes" id="UP001350748"/>
    </source>
</evidence>
<dbReference type="Proteomes" id="UP001350748">
    <property type="component" value="Unassembled WGS sequence"/>
</dbReference>
<comment type="caution">
    <text evidence="2">The sequence shown here is derived from an EMBL/GenBank/DDBJ whole genome shotgun (WGS) entry which is preliminary data.</text>
</comment>
<accession>A0ABU7XIM3</accession>
<evidence type="ECO:0000256" key="1">
    <source>
        <dbReference type="SAM" id="MobiDB-lite"/>
    </source>
</evidence>
<feature type="region of interest" description="Disordered" evidence="1">
    <location>
        <begin position="137"/>
        <end position="164"/>
    </location>
</feature>
<dbReference type="RefSeq" id="WP_332082266.1">
    <property type="nucleotide sequence ID" value="NZ_JAZHYN010000035.1"/>
</dbReference>
<dbReference type="EMBL" id="JAZHYN010000035">
    <property type="protein sequence ID" value="MEF3367228.1"/>
    <property type="molecule type" value="Genomic_DNA"/>
</dbReference>
<feature type="compositionally biased region" description="Basic and acidic residues" evidence="1">
    <location>
        <begin position="149"/>
        <end position="164"/>
    </location>
</feature>
<gene>
    <name evidence="2" type="ORF">V3H18_11850</name>
</gene>